<feature type="region of interest" description="Disordered" evidence="1">
    <location>
        <begin position="60"/>
        <end position="90"/>
    </location>
</feature>
<evidence type="ECO:0000256" key="1">
    <source>
        <dbReference type="SAM" id="MobiDB-lite"/>
    </source>
</evidence>
<keyword evidence="3" id="KW-1185">Reference proteome</keyword>
<gene>
    <name evidence="2" type="ORF">MYCIT1_LOCUS88</name>
</gene>
<evidence type="ECO:0000313" key="3">
    <source>
        <dbReference type="Proteomes" id="UP001295794"/>
    </source>
</evidence>
<reference evidence="2" key="1">
    <citation type="submission" date="2023-11" db="EMBL/GenBank/DDBJ databases">
        <authorList>
            <person name="De Vega J J."/>
            <person name="De Vega J J."/>
        </authorList>
    </citation>
    <scope>NUCLEOTIDE SEQUENCE</scope>
</reference>
<protein>
    <submittedName>
        <fullName evidence="2">Uncharacterized protein</fullName>
    </submittedName>
</protein>
<dbReference type="Proteomes" id="UP001295794">
    <property type="component" value="Unassembled WGS sequence"/>
</dbReference>
<accession>A0AAD2JU92</accession>
<comment type="caution">
    <text evidence="2">The sequence shown here is derived from an EMBL/GenBank/DDBJ whole genome shotgun (WGS) entry which is preliminary data.</text>
</comment>
<name>A0AAD2JU92_9AGAR</name>
<evidence type="ECO:0000313" key="2">
    <source>
        <dbReference type="EMBL" id="CAK5261850.1"/>
    </source>
</evidence>
<dbReference type="AlphaFoldDB" id="A0AAD2JU92"/>
<organism evidence="2 3">
    <name type="scientific">Mycena citricolor</name>
    <dbReference type="NCBI Taxonomy" id="2018698"/>
    <lineage>
        <taxon>Eukaryota</taxon>
        <taxon>Fungi</taxon>
        <taxon>Dikarya</taxon>
        <taxon>Basidiomycota</taxon>
        <taxon>Agaricomycotina</taxon>
        <taxon>Agaricomycetes</taxon>
        <taxon>Agaricomycetidae</taxon>
        <taxon>Agaricales</taxon>
        <taxon>Marasmiineae</taxon>
        <taxon>Mycenaceae</taxon>
        <taxon>Mycena</taxon>
    </lineage>
</organism>
<feature type="compositionally biased region" description="Low complexity" evidence="1">
    <location>
        <begin position="60"/>
        <end position="75"/>
    </location>
</feature>
<dbReference type="EMBL" id="CAVNYO010000001">
    <property type="protein sequence ID" value="CAK5261850.1"/>
    <property type="molecule type" value="Genomic_DNA"/>
</dbReference>
<sequence>MAGVFERFRELKNSGKARRSTGWIFDISNHAENEGIITSCVCAARYLRACSSSRKRVASSWAGSSSSSSSLSSPSSSPPSPIETSPLYSSSPSVLSCLTRPPFSGRLVHSSDWRFAISVLGRGSSSLRLPTALSKSTGIAPWSSSIRMRFESEAPGEGEPARFGESMMLGSAGLLTGKQVQITCSATC</sequence>
<proteinExistence type="predicted"/>